<protein>
    <submittedName>
        <fullName evidence="2">TBC1 domain family protein</fullName>
    </submittedName>
</protein>
<dbReference type="AlphaFoldDB" id="A0A1J4KBE0"/>
<dbReference type="OrthoDB" id="10263206at2759"/>
<dbReference type="Pfam" id="PF00566">
    <property type="entry name" value="RabGAP-TBC"/>
    <property type="match status" value="1"/>
</dbReference>
<accession>A0A1J4KBE0</accession>
<dbReference type="PROSITE" id="PS50086">
    <property type="entry name" value="TBC_RABGAP"/>
    <property type="match status" value="1"/>
</dbReference>
<dbReference type="SUPFAM" id="SSF47923">
    <property type="entry name" value="Ypt/Rab-GAP domain of gyp1p"/>
    <property type="match status" value="2"/>
</dbReference>
<keyword evidence="3" id="KW-1185">Reference proteome</keyword>
<evidence type="ECO:0000313" key="2">
    <source>
        <dbReference type="EMBL" id="OHT08729.1"/>
    </source>
</evidence>
<dbReference type="GO" id="GO:0006886">
    <property type="term" value="P:intracellular protein transport"/>
    <property type="evidence" value="ECO:0007669"/>
    <property type="project" value="TreeGrafter"/>
</dbReference>
<comment type="caution">
    <text evidence="2">The sequence shown here is derived from an EMBL/GenBank/DDBJ whole genome shotgun (WGS) entry which is preliminary data.</text>
</comment>
<dbReference type="VEuPathDB" id="TrichDB:TRFO_04826"/>
<dbReference type="Gene3D" id="1.10.8.270">
    <property type="entry name" value="putative rabgap domain of human tbc1 domain family member 14 like domains"/>
    <property type="match status" value="1"/>
</dbReference>
<sequence length="395" mass="45624">MIRNISHKLQYRAILSIHMEENDDNIPRESPQFLILPLVQPGQDDSIDTNKIRELTALGLDYAQPEDRCLAWLVLLGIYPKNAKQWPETLQELVTLYQTYVDVCNIGDWLTKRFEAHITDIEVFGVGDNAMMALIHGDIVRTGRHIYLLPCTDDDGSSSGSVNLYAGHLRRLERILYILGNINKNMSYMQGFNELAVPFYYVTHSAKSLFEDDFVAEAVSFHMLHQLVSSTEMKDLFTTDDRSSILLGKLDGFNTILEKHVPQAFKIITEYKIPCVCYCYRWFSLMFSQEYTLPELLQIWDSLFTQFENIVDYEFYVGAAQIDMVMDDLVGKDYPETLEILQNIKIRNIYQLLSKANQWWRKDHDPTLIEAVASTVSNAVKGFMSKLNQLKDLKK</sequence>
<proteinExistence type="predicted"/>
<dbReference type="GeneID" id="94826827"/>
<evidence type="ECO:0000313" key="3">
    <source>
        <dbReference type="Proteomes" id="UP000179807"/>
    </source>
</evidence>
<dbReference type="PANTHER" id="PTHR22957">
    <property type="entry name" value="TBC1 DOMAIN FAMILY MEMBER GTPASE-ACTIVATING PROTEIN"/>
    <property type="match status" value="1"/>
</dbReference>
<name>A0A1J4KBE0_9EUKA</name>
<dbReference type="GO" id="GO:0005096">
    <property type="term" value="F:GTPase activator activity"/>
    <property type="evidence" value="ECO:0007669"/>
    <property type="project" value="TreeGrafter"/>
</dbReference>
<dbReference type="RefSeq" id="XP_068361865.1">
    <property type="nucleotide sequence ID" value="XM_068492123.1"/>
</dbReference>
<feature type="domain" description="Rab-GAP TBC" evidence="1">
    <location>
        <begin position="62"/>
        <end position="307"/>
    </location>
</feature>
<dbReference type="Gene3D" id="1.10.472.80">
    <property type="entry name" value="Ypt/Rab-GAP domain of gyp1p, domain 3"/>
    <property type="match status" value="1"/>
</dbReference>
<evidence type="ECO:0000259" key="1">
    <source>
        <dbReference type="PROSITE" id="PS50086"/>
    </source>
</evidence>
<organism evidence="2 3">
    <name type="scientific">Tritrichomonas foetus</name>
    <dbReference type="NCBI Taxonomy" id="1144522"/>
    <lineage>
        <taxon>Eukaryota</taxon>
        <taxon>Metamonada</taxon>
        <taxon>Parabasalia</taxon>
        <taxon>Tritrichomonadida</taxon>
        <taxon>Tritrichomonadidae</taxon>
        <taxon>Tritrichomonas</taxon>
    </lineage>
</organism>
<gene>
    <name evidence="2" type="ORF">TRFO_04826</name>
</gene>
<dbReference type="InterPro" id="IPR000195">
    <property type="entry name" value="Rab-GAP-TBC_dom"/>
</dbReference>
<dbReference type="FunFam" id="1.10.472.80:FF:000048">
    <property type="entry name" value="TBC domain containing protein"/>
    <property type="match status" value="1"/>
</dbReference>
<dbReference type="PANTHER" id="PTHR22957:SF27">
    <property type="entry name" value="TBC1 DOMAIN FAMILY MEMBER 13"/>
    <property type="match status" value="1"/>
</dbReference>
<dbReference type="EMBL" id="MLAK01000660">
    <property type="protein sequence ID" value="OHT08729.1"/>
    <property type="molecule type" value="Genomic_DNA"/>
</dbReference>
<dbReference type="Proteomes" id="UP000179807">
    <property type="component" value="Unassembled WGS sequence"/>
</dbReference>
<dbReference type="SMART" id="SM00164">
    <property type="entry name" value="TBC"/>
    <property type="match status" value="1"/>
</dbReference>
<dbReference type="InterPro" id="IPR035969">
    <property type="entry name" value="Rab-GAP_TBC_sf"/>
</dbReference>
<reference evidence="2" key="1">
    <citation type="submission" date="2016-10" db="EMBL/GenBank/DDBJ databases">
        <authorList>
            <person name="Benchimol M."/>
            <person name="Almeida L.G."/>
            <person name="Vasconcelos A.T."/>
            <person name="Perreira-Neves A."/>
            <person name="Rosa I.A."/>
            <person name="Tasca T."/>
            <person name="Bogo M.R."/>
            <person name="de Souza W."/>
        </authorList>
    </citation>
    <scope>NUCLEOTIDE SEQUENCE [LARGE SCALE GENOMIC DNA]</scope>
    <source>
        <strain evidence="2">K</strain>
    </source>
</reference>